<accession>A0AAV6TIN0</accession>
<dbReference type="GO" id="GO:0016705">
    <property type="term" value="F:oxidoreductase activity, acting on paired donors, with incorporation or reduction of molecular oxygen"/>
    <property type="evidence" value="ECO:0007669"/>
    <property type="project" value="InterPro"/>
</dbReference>
<dbReference type="GO" id="GO:0004497">
    <property type="term" value="F:monooxygenase activity"/>
    <property type="evidence" value="ECO:0007669"/>
    <property type="project" value="UniProtKB-KW"/>
</dbReference>
<protein>
    <submittedName>
        <fullName evidence="2">Uncharacterized protein</fullName>
    </submittedName>
</protein>
<sequence>KRTCIAESLAQMEVFIIITSVVQSFIMQPGDNDGTVRLIPRE</sequence>
<reference evidence="2 3" key="1">
    <citation type="journal article" date="2022" name="Nat. Ecol. Evol.">
        <title>A masculinizing supergene underlies an exaggerated male reproductive morph in a spider.</title>
        <authorList>
            <person name="Hendrickx F."/>
            <person name="De Corte Z."/>
            <person name="Sonet G."/>
            <person name="Van Belleghem S.M."/>
            <person name="Kostlbacher S."/>
            <person name="Vangestel C."/>
        </authorList>
    </citation>
    <scope>NUCLEOTIDE SEQUENCE [LARGE SCALE GENOMIC DNA]</scope>
    <source>
        <strain evidence="2">W744_W776</strain>
    </source>
</reference>
<dbReference type="Gene3D" id="1.10.630.10">
    <property type="entry name" value="Cytochrome P450"/>
    <property type="match status" value="1"/>
</dbReference>
<name>A0AAV6TIN0_9ARAC</name>
<keyword evidence="1" id="KW-0503">Monooxygenase</keyword>
<feature type="non-terminal residue" evidence="2">
    <location>
        <position position="1"/>
    </location>
</feature>
<evidence type="ECO:0000313" key="2">
    <source>
        <dbReference type="EMBL" id="KAG8171679.1"/>
    </source>
</evidence>
<evidence type="ECO:0000256" key="1">
    <source>
        <dbReference type="ARBA" id="ARBA00023033"/>
    </source>
</evidence>
<dbReference type="EMBL" id="JAFNEN010003700">
    <property type="protein sequence ID" value="KAG8171679.1"/>
    <property type="molecule type" value="Genomic_DNA"/>
</dbReference>
<comment type="caution">
    <text evidence="2">The sequence shown here is derived from an EMBL/GenBank/DDBJ whole genome shotgun (WGS) entry which is preliminary data.</text>
</comment>
<gene>
    <name evidence="2" type="ORF">JTE90_012564</name>
</gene>
<evidence type="ECO:0000313" key="3">
    <source>
        <dbReference type="Proteomes" id="UP000827092"/>
    </source>
</evidence>
<proteinExistence type="predicted"/>
<dbReference type="AlphaFoldDB" id="A0AAV6TIN0"/>
<dbReference type="SUPFAM" id="SSF48264">
    <property type="entry name" value="Cytochrome P450"/>
    <property type="match status" value="1"/>
</dbReference>
<dbReference type="InterPro" id="IPR036396">
    <property type="entry name" value="Cyt_P450_sf"/>
</dbReference>
<dbReference type="Proteomes" id="UP000827092">
    <property type="component" value="Unassembled WGS sequence"/>
</dbReference>
<dbReference type="GO" id="GO:0005506">
    <property type="term" value="F:iron ion binding"/>
    <property type="evidence" value="ECO:0007669"/>
    <property type="project" value="InterPro"/>
</dbReference>
<organism evidence="2 3">
    <name type="scientific">Oedothorax gibbosus</name>
    <dbReference type="NCBI Taxonomy" id="931172"/>
    <lineage>
        <taxon>Eukaryota</taxon>
        <taxon>Metazoa</taxon>
        <taxon>Ecdysozoa</taxon>
        <taxon>Arthropoda</taxon>
        <taxon>Chelicerata</taxon>
        <taxon>Arachnida</taxon>
        <taxon>Araneae</taxon>
        <taxon>Araneomorphae</taxon>
        <taxon>Entelegynae</taxon>
        <taxon>Araneoidea</taxon>
        <taxon>Linyphiidae</taxon>
        <taxon>Erigoninae</taxon>
        <taxon>Oedothorax</taxon>
    </lineage>
</organism>
<dbReference type="GO" id="GO:0020037">
    <property type="term" value="F:heme binding"/>
    <property type="evidence" value="ECO:0007669"/>
    <property type="project" value="InterPro"/>
</dbReference>
<keyword evidence="3" id="KW-1185">Reference proteome</keyword>
<keyword evidence="1" id="KW-0560">Oxidoreductase</keyword>